<evidence type="ECO:0000313" key="2">
    <source>
        <dbReference type="Proteomes" id="UP000678374"/>
    </source>
</evidence>
<name>A0A941BIA1_9BURK</name>
<dbReference type="AlphaFoldDB" id="A0A941BIA1"/>
<dbReference type="Gene3D" id="3.40.30.10">
    <property type="entry name" value="Glutaredoxin"/>
    <property type="match status" value="1"/>
</dbReference>
<dbReference type="InterPro" id="IPR039555">
    <property type="entry name" value="TraF/TrbB"/>
</dbReference>
<sequence>MHLIITSTPPGRLGQAALRLALALMIGCLTSWSTLAIAAPQSSGRAVAGNADRGGYWQSHRDGWFWYQDPEMEPEKPPQAQPATPAALTADDRDLEEFKAFQQRLERSLNAAIINPNEANLGRFLELWAESRRKASTFTDLAQAVAMRMPWVDETAQGTRPPNPAAQRVFDQVQSQQNDDLMRSLSRTHGLYFFFRGDCAYCHAFSPMLKQFEQKYGFTVFAISMDGAGLPLFPRPARDSGQAARVMESLGIPAEQFQVPFTVLAQPGAREVLPVGFGPMTAGELVERIALLVRMRDEPGSNAATPVMNSLGGSRQRAASLVLRAGAQGYQPLRVQ</sequence>
<keyword evidence="2" id="KW-1185">Reference proteome</keyword>
<evidence type="ECO:0000313" key="1">
    <source>
        <dbReference type="EMBL" id="MBQ0961751.1"/>
    </source>
</evidence>
<dbReference type="Pfam" id="PF13728">
    <property type="entry name" value="TraF"/>
    <property type="match status" value="1"/>
</dbReference>
<proteinExistence type="predicted"/>
<dbReference type="RefSeq" id="WP_210804438.1">
    <property type="nucleotide sequence ID" value="NZ_JAGQDE010000038.1"/>
</dbReference>
<dbReference type="InterPro" id="IPR036249">
    <property type="entry name" value="Thioredoxin-like_sf"/>
</dbReference>
<organism evidence="1 2">
    <name type="scientific">Ideonella aquatica</name>
    <dbReference type="NCBI Taxonomy" id="2824119"/>
    <lineage>
        <taxon>Bacteria</taxon>
        <taxon>Pseudomonadati</taxon>
        <taxon>Pseudomonadota</taxon>
        <taxon>Betaproteobacteria</taxon>
        <taxon>Burkholderiales</taxon>
        <taxon>Sphaerotilaceae</taxon>
        <taxon>Ideonella</taxon>
    </lineage>
</organism>
<dbReference type="SUPFAM" id="SSF52833">
    <property type="entry name" value="Thioredoxin-like"/>
    <property type="match status" value="1"/>
</dbReference>
<accession>A0A941BIA1</accession>
<gene>
    <name evidence="1" type="ORF">KAK06_22635</name>
</gene>
<comment type="caution">
    <text evidence="1">The sequence shown here is derived from an EMBL/GenBank/DDBJ whole genome shotgun (WGS) entry which is preliminary data.</text>
</comment>
<reference evidence="1" key="1">
    <citation type="submission" date="2021-04" db="EMBL/GenBank/DDBJ databases">
        <title>The genome sequence of Ideonella sp. 4Y11.</title>
        <authorList>
            <person name="Liu Y."/>
        </authorList>
    </citation>
    <scope>NUCLEOTIDE SEQUENCE</scope>
    <source>
        <strain evidence="1">4Y11</strain>
    </source>
</reference>
<dbReference type="EMBL" id="JAGQDE010000038">
    <property type="protein sequence ID" value="MBQ0961751.1"/>
    <property type="molecule type" value="Genomic_DNA"/>
</dbReference>
<protein>
    <submittedName>
        <fullName evidence="1">Conjugal transfer protein TraF</fullName>
    </submittedName>
</protein>
<dbReference type="Proteomes" id="UP000678374">
    <property type="component" value="Unassembled WGS sequence"/>
</dbReference>